<keyword evidence="7" id="KW-1185">Reference proteome</keyword>
<keyword evidence="3" id="KW-0804">Transcription</keyword>
<dbReference type="SMART" id="SM00346">
    <property type="entry name" value="HTH_ICLR"/>
    <property type="match status" value="1"/>
</dbReference>
<dbReference type="PROSITE" id="PS51077">
    <property type="entry name" value="HTH_ICLR"/>
    <property type="match status" value="1"/>
</dbReference>
<evidence type="ECO:0000256" key="1">
    <source>
        <dbReference type="ARBA" id="ARBA00023015"/>
    </source>
</evidence>
<name>A0A931H872_9BURK</name>
<dbReference type="Gene3D" id="3.30.450.40">
    <property type="match status" value="1"/>
</dbReference>
<protein>
    <submittedName>
        <fullName evidence="6">IclR family transcriptional regulator</fullName>
    </submittedName>
</protein>
<dbReference type="GO" id="GO:0003700">
    <property type="term" value="F:DNA-binding transcription factor activity"/>
    <property type="evidence" value="ECO:0007669"/>
    <property type="project" value="TreeGrafter"/>
</dbReference>
<dbReference type="InterPro" id="IPR014757">
    <property type="entry name" value="Tscrpt_reg_IclR_C"/>
</dbReference>
<dbReference type="InterPro" id="IPR029016">
    <property type="entry name" value="GAF-like_dom_sf"/>
</dbReference>
<dbReference type="GO" id="GO:0003677">
    <property type="term" value="F:DNA binding"/>
    <property type="evidence" value="ECO:0007669"/>
    <property type="project" value="UniProtKB-KW"/>
</dbReference>
<dbReference type="InterPro" id="IPR050707">
    <property type="entry name" value="HTH_MetabolicPath_Reg"/>
</dbReference>
<dbReference type="SUPFAM" id="SSF55781">
    <property type="entry name" value="GAF domain-like"/>
    <property type="match status" value="1"/>
</dbReference>
<dbReference type="EMBL" id="JADWYS010000001">
    <property type="protein sequence ID" value="MBG9390504.1"/>
    <property type="molecule type" value="Genomic_DNA"/>
</dbReference>
<evidence type="ECO:0000313" key="7">
    <source>
        <dbReference type="Proteomes" id="UP000651050"/>
    </source>
</evidence>
<evidence type="ECO:0000256" key="3">
    <source>
        <dbReference type="ARBA" id="ARBA00023163"/>
    </source>
</evidence>
<dbReference type="SUPFAM" id="SSF46785">
    <property type="entry name" value="Winged helix' DNA-binding domain"/>
    <property type="match status" value="1"/>
</dbReference>
<reference evidence="6" key="1">
    <citation type="submission" date="2020-11" db="EMBL/GenBank/DDBJ databases">
        <title>Bacterial whole genome sequence for Caenimonas sp. DR4.4.</title>
        <authorList>
            <person name="Le V."/>
            <person name="Ko S.-R."/>
            <person name="Ahn C.-Y."/>
            <person name="Oh H.-M."/>
        </authorList>
    </citation>
    <scope>NUCLEOTIDE SEQUENCE</scope>
    <source>
        <strain evidence="6">DR4.4</strain>
    </source>
</reference>
<keyword evidence="2" id="KW-0238">DNA-binding</keyword>
<dbReference type="Pfam" id="PF09339">
    <property type="entry name" value="HTH_IclR"/>
    <property type="match status" value="1"/>
</dbReference>
<evidence type="ECO:0000259" key="4">
    <source>
        <dbReference type="PROSITE" id="PS51077"/>
    </source>
</evidence>
<dbReference type="Proteomes" id="UP000651050">
    <property type="component" value="Unassembled WGS sequence"/>
</dbReference>
<comment type="caution">
    <text evidence="6">The sequence shown here is derived from an EMBL/GenBank/DDBJ whole genome shotgun (WGS) entry which is preliminary data.</text>
</comment>
<dbReference type="InterPro" id="IPR005471">
    <property type="entry name" value="Tscrpt_reg_IclR_N"/>
</dbReference>
<dbReference type="RefSeq" id="WP_196988239.1">
    <property type="nucleotide sequence ID" value="NZ_JADWYS010000001.1"/>
</dbReference>
<sequence length="263" mass="28119">MDNRSAADPGSLERSLELARLLASHGARGAGLTELSRATGLPHPTVHRLLQRLVDQRLARQLASTRRYALGPLAFELGLAAAQQFDVRAACRPALERLAHELGDTAYLVMRSGLEAVCVDRQEGPSPIRVFTLEVGSRRPLGLGAAGLAILAALPQEERVEVLSLVRAKVLEIGKLPPAEFAASIERCRKKGHSFIRNRVTLGVSAVGVAIHNALGAPVGAISVAAVDSRLTAARVTALALVLHREAREIERVLKDGGGFYYD</sequence>
<evidence type="ECO:0000313" key="6">
    <source>
        <dbReference type="EMBL" id="MBG9390504.1"/>
    </source>
</evidence>
<dbReference type="InterPro" id="IPR036388">
    <property type="entry name" value="WH-like_DNA-bd_sf"/>
</dbReference>
<proteinExistence type="predicted"/>
<dbReference type="PANTHER" id="PTHR30136:SF39">
    <property type="entry name" value="TRANSCRIPTIONAL REGULATORY PROTEIN"/>
    <property type="match status" value="1"/>
</dbReference>
<dbReference type="PROSITE" id="PS51078">
    <property type="entry name" value="ICLR_ED"/>
    <property type="match status" value="1"/>
</dbReference>
<feature type="domain" description="IclR-ED" evidence="5">
    <location>
        <begin position="73"/>
        <end position="256"/>
    </location>
</feature>
<dbReference type="PANTHER" id="PTHR30136">
    <property type="entry name" value="HELIX-TURN-HELIX TRANSCRIPTIONAL REGULATOR, ICLR FAMILY"/>
    <property type="match status" value="1"/>
</dbReference>
<dbReference type="AlphaFoldDB" id="A0A931H872"/>
<gene>
    <name evidence="6" type="ORF">I5803_20910</name>
</gene>
<evidence type="ECO:0000259" key="5">
    <source>
        <dbReference type="PROSITE" id="PS51078"/>
    </source>
</evidence>
<dbReference type="GO" id="GO:0045892">
    <property type="term" value="P:negative regulation of DNA-templated transcription"/>
    <property type="evidence" value="ECO:0007669"/>
    <property type="project" value="TreeGrafter"/>
</dbReference>
<feature type="domain" description="HTH iclR-type" evidence="4">
    <location>
        <begin position="9"/>
        <end position="72"/>
    </location>
</feature>
<organism evidence="6 7">
    <name type="scientific">Caenimonas aquaedulcis</name>
    <dbReference type="NCBI Taxonomy" id="2793270"/>
    <lineage>
        <taxon>Bacteria</taxon>
        <taxon>Pseudomonadati</taxon>
        <taxon>Pseudomonadota</taxon>
        <taxon>Betaproteobacteria</taxon>
        <taxon>Burkholderiales</taxon>
        <taxon>Comamonadaceae</taxon>
        <taxon>Caenimonas</taxon>
    </lineage>
</organism>
<accession>A0A931H872</accession>
<keyword evidence="1" id="KW-0805">Transcription regulation</keyword>
<evidence type="ECO:0000256" key="2">
    <source>
        <dbReference type="ARBA" id="ARBA00023125"/>
    </source>
</evidence>
<dbReference type="Pfam" id="PF01614">
    <property type="entry name" value="IclR_C"/>
    <property type="match status" value="1"/>
</dbReference>
<dbReference type="Gene3D" id="1.10.10.10">
    <property type="entry name" value="Winged helix-like DNA-binding domain superfamily/Winged helix DNA-binding domain"/>
    <property type="match status" value="1"/>
</dbReference>
<dbReference type="InterPro" id="IPR036390">
    <property type="entry name" value="WH_DNA-bd_sf"/>
</dbReference>